<evidence type="ECO:0000313" key="9">
    <source>
        <dbReference type="EMBL" id="QDQ96445.1"/>
    </source>
</evidence>
<dbReference type="InterPro" id="IPR050553">
    <property type="entry name" value="Thioredoxin_ResA/DsbE_sf"/>
</dbReference>
<dbReference type="InterPro" id="IPR036249">
    <property type="entry name" value="Thioredoxin-like_sf"/>
</dbReference>
<dbReference type="OrthoDB" id="9796554at2"/>
<protein>
    <submittedName>
        <fullName evidence="9">TlpA family protein disulfide reductase</fullName>
    </submittedName>
</protein>
<dbReference type="Proteomes" id="UP000317344">
    <property type="component" value="Chromosome"/>
</dbReference>
<comment type="subcellular location">
    <subcellularLocation>
        <location evidence="1">Cell envelope</location>
    </subcellularLocation>
</comment>
<dbReference type="InterPro" id="IPR017937">
    <property type="entry name" value="Thioredoxin_CS"/>
</dbReference>
<evidence type="ECO:0000256" key="5">
    <source>
        <dbReference type="ARBA" id="ARBA00023284"/>
    </source>
</evidence>
<evidence type="ECO:0000313" key="10">
    <source>
        <dbReference type="Proteomes" id="UP000317344"/>
    </source>
</evidence>
<dbReference type="CDD" id="cd02966">
    <property type="entry name" value="TlpA_like_family"/>
    <property type="match status" value="1"/>
</dbReference>
<dbReference type="PANTHER" id="PTHR42852:SF6">
    <property type="entry name" value="THIOL:DISULFIDE INTERCHANGE PROTEIN DSBE"/>
    <property type="match status" value="1"/>
</dbReference>
<keyword evidence="4" id="KW-1015">Disulfide bond</keyword>
<dbReference type="InterPro" id="IPR013766">
    <property type="entry name" value="Thioredoxin_domain"/>
</dbReference>
<feature type="region of interest" description="Disordered" evidence="6">
    <location>
        <begin position="34"/>
        <end position="79"/>
    </location>
</feature>
<feature type="transmembrane region" description="Helical" evidence="7">
    <location>
        <begin position="12"/>
        <end position="30"/>
    </location>
</feature>
<dbReference type="GO" id="GO:0016491">
    <property type="term" value="F:oxidoreductase activity"/>
    <property type="evidence" value="ECO:0007669"/>
    <property type="project" value="InterPro"/>
</dbReference>
<proteinExistence type="predicted"/>
<dbReference type="PANTHER" id="PTHR42852">
    <property type="entry name" value="THIOL:DISULFIDE INTERCHANGE PROTEIN DSBE"/>
    <property type="match status" value="1"/>
</dbReference>
<gene>
    <name evidence="9" type="ORF">FO059_02665</name>
</gene>
<organism evidence="9 10">
    <name type="scientific">Tomitella fengzijianii</name>
    <dbReference type="NCBI Taxonomy" id="2597660"/>
    <lineage>
        <taxon>Bacteria</taxon>
        <taxon>Bacillati</taxon>
        <taxon>Actinomycetota</taxon>
        <taxon>Actinomycetes</taxon>
        <taxon>Mycobacteriales</taxon>
        <taxon>Tomitella</taxon>
    </lineage>
</organism>
<dbReference type="KEGG" id="toy:FO059_02665"/>
<evidence type="ECO:0000256" key="1">
    <source>
        <dbReference type="ARBA" id="ARBA00004196"/>
    </source>
</evidence>
<feature type="domain" description="Thioredoxin" evidence="8">
    <location>
        <begin position="61"/>
        <end position="210"/>
    </location>
</feature>
<sequence>MRGLSASAKTGIGVFIVLVALIVAMVMTVMDDDGGPGGSASGTATSSPPSPGPQGEDEQDAGEQDAAPPASDTPLQGLTLTDLYDGRPVDVGSALAGKPAVINLWAYWCAPCREELPAMEQFAQQAGDAVTVLTVHSDLHPDKGRALLEDLGVDLESVADPERKLATAVRAPPVIPVTVLVRPDGTVAKVVAIPFTDADQIAKVVEEELGVTL</sequence>
<dbReference type="PROSITE" id="PS51352">
    <property type="entry name" value="THIOREDOXIN_2"/>
    <property type="match status" value="1"/>
</dbReference>
<dbReference type="GO" id="GO:0016209">
    <property type="term" value="F:antioxidant activity"/>
    <property type="evidence" value="ECO:0007669"/>
    <property type="project" value="InterPro"/>
</dbReference>
<dbReference type="RefSeq" id="WP_143906130.1">
    <property type="nucleotide sequence ID" value="NZ_CP041765.1"/>
</dbReference>
<keyword evidence="7" id="KW-0472">Membrane</keyword>
<dbReference type="GO" id="GO:0030313">
    <property type="term" value="C:cell envelope"/>
    <property type="evidence" value="ECO:0007669"/>
    <property type="project" value="UniProtKB-SubCell"/>
</dbReference>
<reference evidence="9 10" key="2">
    <citation type="submission" date="2019-07" db="EMBL/GenBank/DDBJ databases">
        <authorList>
            <person name="Huang Y."/>
        </authorList>
    </citation>
    <scope>NUCLEOTIDE SEQUENCE [LARGE SCALE GENOMIC DNA]</scope>
    <source>
        <strain evidence="9 10">HY188</strain>
    </source>
</reference>
<keyword evidence="5" id="KW-0676">Redox-active center</keyword>
<evidence type="ECO:0000259" key="8">
    <source>
        <dbReference type="PROSITE" id="PS51352"/>
    </source>
</evidence>
<dbReference type="AlphaFoldDB" id="A0A516X047"/>
<dbReference type="InterPro" id="IPR000866">
    <property type="entry name" value="AhpC/TSA"/>
</dbReference>
<keyword evidence="10" id="KW-1185">Reference proteome</keyword>
<evidence type="ECO:0000256" key="4">
    <source>
        <dbReference type="ARBA" id="ARBA00023157"/>
    </source>
</evidence>
<dbReference type="Gene3D" id="3.40.30.10">
    <property type="entry name" value="Glutaredoxin"/>
    <property type="match status" value="1"/>
</dbReference>
<evidence type="ECO:0000256" key="2">
    <source>
        <dbReference type="ARBA" id="ARBA00022748"/>
    </source>
</evidence>
<dbReference type="Pfam" id="PF00578">
    <property type="entry name" value="AhpC-TSA"/>
    <property type="match status" value="1"/>
</dbReference>
<dbReference type="EMBL" id="CP041765">
    <property type="protein sequence ID" value="QDQ96445.1"/>
    <property type="molecule type" value="Genomic_DNA"/>
</dbReference>
<evidence type="ECO:0000256" key="7">
    <source>
        <dbReference type="SAM" id="Phobius"/>
    </source>
</evidence>
<keyword evidence="2" id="KW-0201">Cytochrome c-type biogenesis</keyword>
<name>A0A516X047_9ACTN</name>
<keyword evidence="7" id="KW-1133">Transmembrane helix</keyword>
<keyword evidence="3" id="KW-0735">Signal-anchor</keyword>
<evidence type="ECO:0000256" key="3">
    <source>
        <dbReference type="ARBA" id="ARBA00022968"/>
    </source>
</evidence>
<evidence type="ECO:0000256" key="6">
    <source>
        <dbReference type="SAM" id="MobiDB-lite"/>
    </source>
</evidence>
<dbReference type="GO" id="GO:0017004">
    <property type="term" value="P:cytochrome complex assembly"/>
    <property type="evidence" value="ECO:0007669"/>
    <property type="project" value="UniProtKB-KW"/>
</dbReference>
<dbReference type="PROSITE" id="PS00194">
    <property type="entry name" value="THIOREDOXIN_1"/>
    <property type="match status" value="1"/>
</dbReference>
<reference evidence="9 10" key="1">
    <citation type="submission" date="2019-07" db="EMBL/GenBank/DDBJ databases">
        <title>Tomitella cavernea sp. nov., an actinomycete isolated from soil.</title>
        <authorList>
            <person name="Cheng J."/>
        </authorList>
    </citation>
    <scope>NUCLEOTIDE SEQUENCE [LARGE SCALE GENOMIC DNA]</scope>
    <source>
        <strain evidence="9 10">HY188</strain>
    </source>
</reference>
<accession>A0A516X047</accession>
<keyword evidence="7" id="KW-0812">Transmembrane</keyword>
<dbReference type="SUPFAM" id="SSF52833">
    <property type="entry name" value="Thioredoxin-like"/>
    <property type="match status" value="1"/>
</dbReference>